<dbReference type="EMBL" id="UZAJ01000348">
    <property type="protein sequence ID" value="VDO27374.1"/>
    <property type="molecule type" value="Genomic_DNA"/>
</dbReference>
<accession>A0A183H058</accession>
<evidence type="ECO:0000313" key="2">
    <source>
        <dbReference type="Proteomes" id="UP000267606"/>
    </source>
</evidence>
<evidence type="ECO:0000313" key="1">
    <source>
        <dbReference type="EMBL" id="VDO27374.1"/>
    </source>
</evidence>
<reference evidence="1 2" key="2">
    <citation type="submission" date="2018-11" db="EMBL/GenBank/DDBJ databases">
        <authorList>
            <consortium name="Pathogen Informatics"/>
        </authorList>
    </citation>
    <scope>NUCLEOTIDE SEQUENCE [LARGE SCALE GENOMIC DNA]</scope>
</reference>
<proteinExistence type="predicted"/>
<organism evidence="3">
    <name type="scientific">Onchocerca flexuosa</name>
    <dbReference type="NCBI Taxonomy" id="387005"/>
    <lineage>
        <taxon>Eukaryota</taxon>
        <taxon>Metazoa</taxon>
        <taxon>Ecdysozoa</taxon>
        <taxon>Nematoda</taxon>
        <taxon>Chromadorea</taxon>
        <taxon>Rhabditida</taxon>
        <taxon>Spirurina</taxon>
        <taxon>Spiruromorpha</taxon>
        <taxon>Filarioidea</taxon>
        <taxon>Onchocercidae</taxon>
        <taxon>Onchocerca</taxon>
    </lineage>
</organism>
<dbReference type="Proteomes" id="UP000267606">
    <property type="component" value="Unassembled WGS sequence"/>
</dbReference>
<keyword evidence="2" id="KW-1185">Reference proteome</keyword>
<sequence>METIGENLKHSSTETMIEISKLSDFLSNIVHVTQQVKNCQHHSTFTETKLTINNIVDSNPKLSSSVAQRNQHLSQLTISRKRPCIFRVKT</sequence>
<dbReference type="AlphaFoldDB" id="A0A183H058"/>
<dbReference type="WBParaSite" id="OFLC_0000086701-mRNA-1">
    <property type="protein sequence ID" value="OFLC_0000086701-mRNA-1"/>
    <property type="gene ID" value="OFLC_0000086701"/>
</dbReference>
<evidence type="ECO:0000313" key="3">
    <source>
        <dbReference type="WBParaSite" id="OFLC_0000086701-mRNA-1"/>
    </source>
</evidence>
<gene>
    <name evidence="1" type="ORF">OFLC_LOCUS868</name>
</gene>
<reference evidence="3" key="1">
    <citation type="submission" date="2016-06" db="UniProtKB">
        <authorList>
            <consortium name="WormBaseParasite"/>
        </authorList>
    </citation>
    <scope>IDENTIFICATION</scope>
</reference>
<name>A0A183H058_9BILA</name>
<protein>
    <submittedName>
        <fullName evidence="3">Ovule protein</fullName>
    </submittedName>
</protein>